<keyword evidence="2" id="KW-1185">Reference proteome</keyword>
<dbReference type="AlphaFoldDB" id="A0AAF0UV86"/>
<dbReference type="Proteomes" id="UP001234989">
    <property type="component" value="Chromosome 11"/>
</dbReference>
<evidence type="ECO:0000313" key="2">
    <source>
        <dbReference type="Proteomes" id="UP001234989"/>
    </source>
</evidence>
<reference evidence="1" key="1">
    <citation type="submission" date="2023-08" db="EMBL/GenBank/DDBJ databases">
        <title>A de novo genome assembly of Solanum verrucosum Schlechtendal, a Mexican diploid species geographically isolated from the other diploid A-genome species in potato relatives.</title>
        <authorList>
            <person name="Hosaka K."/>
        </authorList>
    </citation>
    <scope>NUCLEOTIDE SEQUENCE</scope>
    <source>
        <tissue evidence="1">Young leaves</tissue>
    </source>
</reference>
<accession>A0AAF0UV86</accession>
<evidence type="ECO:0000313" key="1">
    <source>
        <dbReference type="EMBL" id="WMV53693.1"/>
    </source>
</evidence>
<protein>
    <submittedName>
        <fullName evidence="1">Uncharacterized protein</fullName>
    </submittedName>
</protein>
<dbReference type="EMBL" id="CP133622">
    <property type="protein sequence ID" value="WMV53693.1"/>
    <property type="molecule type" value="Genomic_DNA"/>
</dbReference>
<name>A0AAF0UV86_SOLVR</name>
<gene>
    <name evidence="1" type="ORF">MTR67_047078</name>
</gene>
<organism evidence="1 2">
    <name type="scientific">Solanum verrucosum</name>
    <dbReference type="NCBI Taxonomy" id="315347"/>
    <lineage>
        <taxon>Eukaryota</taxon>
        <taxon>Viridiplantae</taxon>
        <taxon>Streptophyta</taxon>
        <taxon>Embryophyta</taxon>
        <taxon>Tracheophyta</taxon>
        <taxon>Spermatophyta</taxon>
        <taxon>Magnoliopsida</taxon>
        <taxon>eudicotyledons</taxon>
        <taxon>Gunneridae</taxon>
        <taxon>Pentapetalae</taxon>
        <taxon>asterids</taxon>
        <taxon>lamiids</taxon>
        <taxon>Solanales</taxon>
        <taxon>Solanaceae</taxon>
        <taxon>Solanoideae</taxon>
        <taxon>Solaneae</taxon>
        <taxon>Solanum</taxon>
    </lineage>
</organism>
<sequence length="107" mass="12366">MCLQLKLLKVLDVLSIEYDFSSVIPELVHLRYVAVRIKEAVSLAKLRNLQTIILRRVIIFKSRKKSPKLILPLDIWTMSEIRQVDIGLPLYISNPLVGEQPLFLNNL</sequence>
<proteinExistence type="predicted"/>